<keyword evidence="3" id="KW-1185">Reference proteome</keyword>
<dbReference type="Pfam" id="PF13403">
    <property type="entry name" value="Hint_2"/>
    <property type="match status" value="1"/>
</dbReference>
<evidence type="ECO:0000259" key="1">
    <source>
        <dbReference type="Pfam" id="PF13403"/>
    </source>
</evidence>
<dbReference type="Gene3D" id="2.160.20.20">
    <property type="match status" value="2"/>
</dbReference>
<dbReference type="InterPro" id="IPR012332">
    <property type="entry name" value="Autotransporter_pectin_lyase_C"/>
</dbReference>
<dbReference type="AlphaFoldDB" id="A0A963YYQ5"/>
<dbReference type="GO" id="GO:0016539">
    <property type="term" value="P:intein-mediated protein splicing"/>
    <property type="evidence" value="ECO:0007669"/>
    <property type="project" value="InterPro"/>
</dbReference>
<evidence type="ECO:0000313" key="3">
    <source>
        <dbReference type="Proteomes" id="UP000721844"/>
    </source>
</evidence>
<accession>A0A963YYQ5</accession>
<dbReference type="SUPFAM" id="SSF51294">
    <property type="entry name" value="Hedgehog/intein (Hint) domain"/>
    <property type="match status" value="1"/>
</dbReference>
<dbReference type="Proteomes" id="UP000721844">
    <property type="component" value="Unassembled WGS sequence"/>
</dbReference>
<reference evidence="2 3" key="1">
    <citation type="journal article" date="2021" name="Microorganisms">
        <title>Acidisoma silvae sp. nov. and Acidisomacellulosilytica sp. nov., Two Acidophilic Bacteria Isolated from Decaying Wood, Hydrolyzing Cellulose and Producing Poly-3-hydroxybutyrate.</title>
        <authorList>
            <person name="Mieszkin S."/>
            <person name="Pouder E."/>
            <person name="Uroz S."/>
            <person name="Simon-Colin C."/>
            <person name="Alain K."/>
        </authorList>
    </citation>
    <scope>NUCLEOTIDE SEQUENCE [LARGE SCALE GENOMIC DNA]</scope>
    <source>
        <strain evidence="2 3">HW T5.17</strain>
    </source>
</reference>
<dbReference type="NCBIfam" id="TIGR04415">
    <property type="entry name" value="O_hepto_targRPT"/>
    <property type="match status" value="4"/>
</dbReference>
<dbReference type="EMBL" id="JAESVA010000001">
    <property type="protein sequence ID" value="MCB8878787.1"/>
    <property type="molecule type" value="Genomic_DNA"/>
</dbReference>
<evidence type="ECO:0000313" key="2">
    <source>
        <dbReference type="EMBL" id="MCB8878787.1"/>
    </source>
</evidence>
<comment type="caution">
    <text evidence="2">The sequence shown here is derived from an EMBL/GenBank/DDBJ whole genome shotgun (WGS) entry which is preliminary data.</text>
</comment>
<dbReference type="InterPro" id="IPR036844">
    <property type="entry name" value="Hint_dom_sf"/>
</dbReference>
<sequence length="754" mass="77189">MTTTSITYGEVSSGLTVPAGDFLVILSGGTTVSATVDAGGTELISSGGSSVDALLSGGWEMVSSGGVAIGTTAVGSGIVKVSAGGLAVDTVINSGQLLVSIGGVAFGATIGPNGDMYVQAGFSYDAYISGAYIIVDTNSDLVVPGYASGTVVTADGGDYVANGSTDVDATVNDGSVQWILSTAVASNSLIDSGGTLLLGSGLGVAGGGRSISATINDSGSEIVSSGGSSNDTIVNVGGYEVVSSGGVVSGTNLAGGTLVVASGGTAGSTIISAGGTEVVSSGGILTGTTNVMSGGTLDLYGSLLTDGTGTIDLNAPTGGATVVVSGSPSNLIQGIATGDEIVFSNIAFTDSEVIGSGGTTIDDVTVNYNGSILEVTSNGVTDEIDVSNVNTFGFDLTSENGELAFEVCFAEGTLIATPDGEVAIESLIAGDMVRTLAGAKPVKWIGYRTVDLTKLRNPETQRLVRISKGAFAENVPHTDLLITPEHSIFVDGVLIPVRLLLNGGTVARDETIDRYTYFHVELERHGILIANGLTAESYLDTGNRGRFANGGVMQLDLNFTENANHASWADAAAPLVVDTAIVRPIWDRLAERAKALGLTLPKVAFNLEPDLHLAINGQIIRPAQALDYGVAHRYVFNLPLSLRDGAATIDARILSKSSTPADVQPWLDDRRQLGVMVESILLFDHADGGLRVIDMQDDNLRDGWWTIEMIKGQPARWTNGSAAIPVTAGTRSVEVILAAVSRYVEKPAALRRAA</sequence>
<organism evidence="2 3">
    <name type="scientific">Acidisoma cellulosilyticum</name>
    <dbReference type="NCBI Taxonomy" id="2802395"/>
    <lineage>
        <taxon>Bacteria</taxon>
        <taxon>Pseudomonadati</taxon>
        <taxon>Pseudomonadota</taxon>
        <taxon>Alphaproteobacteria</taxon>
        <taxon>Acetobacterales</taxon>
        <taxon>Acidocellaceae</taxon>
        <taxon>Acidisoma</taxon>
    </lineage>
</organism>
<feature type="domain" description="Hedgehog/Intein (Hint)" evidence="1">
    <location>
        <begin position="407"/>
        <end position="541"/>
    </location>
</feature>
<proteinExistence type="predicted"/>
<dbReference type="InterPro" id="IPR030930">
    <property type="entry name" value="AIDA"/>
</dbReference>
<protein>
    <submittedName>
        <fullName evidence="2">Hint domain-containing protein</fullName>
    </submittedName>
</protein>
<dbReference type="RefSeq" id="WP_227304844.1">
    <property type="nucleotide sequence ID" value="NZ_JAESVA010000001.1"/>
</dbReference>
<name>A0A963YYQ5_9PROT</name>
<dbReference type="PROSITE" id="PS50817">
    <property type="entry name" value="INTEIN_N_TER"/>
    <property type="match status" value="1"/>
</dbReference>
<dbReference type="InterPro" id="IPR006141">
    <property type="entry name" value="Intein_N"/>
</dbReference>
<gene>
    <name evidence="2" type="ORF">ACELLULO517_00965</name>
</gene>
<dbReference type="CDD" id="cd00081">
    <property type="entry name" value="Hint"/>
    <property type="match status" value="1"/>
</dbReference>
<dbReference type="InterPro" id="IPR028992">
    <property type="entry name" value="Hedgehog/Intein_dom"/>
</dbReference>